<feature type="domain" description="Polysaccharide pyruvyl transferase" evidence="1">
    <location>
        <begin position="14"/>
        <end position="293"/>
    </location>
</feature>
<proteinExistence type="predicted"/>
<dbReference type="AlphaFoldDB" id="A0A943ELA6"/>
<evidence type="ECO:0000313" key="2">
    <source>
        <dbReference type="EMBL" id="MBS5588777.1"/>
    </source>
</evidence>
<evidence type="ECO:0000259" key="1">
    <source>
        <dbReference type="Pfam" id="PF04230"/>
    </source>
</evidence>
<dbReference type="EMBL" id="JAGZCC010000051">
    <property type="protein sequence ID" value="MBS5588777.1"/>
    <property type="molecule type" value="Genomic_DNA"/>
</dbReference>
<sequence length="365" mass="42801">MKKIGIMTFHWAANHGAILQAYALQTYLSKELLCDVKIINYCPKKYEKKFVNCVKIFHPKITLRNIKELKKENKLKNFRNDYLCLTKRYYSQNELINEKLDFDILICGSDQIWNPYFTSLGEGKPTYAYYLNFGKENCKRIAYSVSFGCHDYPKHIISSAKKYIERFDYIGVRESTGISILDKEGITNAIKTADPTLLIKCNDYEKLITNEHTNNERLDKEVICYILRKQNRKIKHNIRMMVKILSGSKKFKSIENTSMSEWLYSIKNAKYFITNSFHGVMMSLIFHTNFYVILEQGGRSGMNDRILTILKVAGLTHRIIDINDYQNSIEQIFDTNIDWEEVDKNLENFSCISKQFLKNALSFEK</sequence>
<dbReference type="Pfam" id="PF04230">
    <property type="entry name" value="PS_pyruv_trans"/>
    <property type="match status" value="1"/>
</dbReference>
<dbReference type="GO" id="GO:0016740">
    <property type="term" value="F:transferase activity"/>
    <property type="evidence" value="ECO:0007669"/>
    <property type="project" value="UniProtKB-KW"/>
</dbReference>
<dbReference type="Proteomes" id="UP000751224">
    <property type="component" value="Unassembled WGS sequence"/>
</dbReference>
<gene>
    <name evidence="2" type="ORF">KHX14_08230</name>
</gene>
<accession>A0A943ELA6</accession>
<reference evidence="2" key="1">
    <citation type="submission" date="2021-02" db="EMBL/GenBank/DDBJ databases">
        <title>Infant gut strain persistence is associated with maternal origin, phylogeny, and functional potential including surface adhesion and iron acquisition.</title>
        <authorList>
            <person name="Lou Y.C."/>
        </authorList>
    </citation>
    <scope>NUCLEOTIDE SEQUENCE</scope>
    <source>
        <strain evidence="2">L3_108_000G1_dasL3_108_000G1_metabat.metabat.11</strain>
    </source>
</reference>
<dbReference type="RefSeq" id="WP_303887700.1">
    <property type="nucleotide sequence ID" value="NZ_JAGZCC010000051.1"/>
</dbReference>
<name>A0A943ELA6_9FIRM</name>
<protein>
    <submittedName>
        <fullName evidence="2">Polysaccharide pyruvyl transferase family protein</fullName>
    </submittedName>
</protein>
<organism evidence="2 3">
    <name type="scientific">Thomasclavelia spiroformis</name>
    <dbReference type="NCBI Taxonomy" id="29348"/>
    <lineage>
        <taxon>Bacteria</taxon>
        <taxon>Bacillati</taxon>
        <taxon>Bacillota</taxon>
        <taxon>Erysipelotrichia</taxon>
        <taxon>Erysipelotrichales</taxon>
        <taxon>Coprobacillaceae</taxon>
        <taxon>Thomasclavelia</taxon>
    </lineage>
</organism>
<comment type="caution">
    <text evidence="2">The sequence shown here is derived from an EMBL/GenBank/DDBJ whole genome shotgun (WGS) entry which is preliminary data.</text>
</comment>
<evidence type="ECO:0000313" key="3">
    <source>
        <dbReference type="Proteomes" id="UP000751224"/>
    </source>
</evidence>
<keyword evidence="2" id="KW-0808">Transferase</keyword>
<dbReference type="InterPro" id="IPR007345">
    <property type="entry name" value="Polysacch_pyruvyl_Trfase"/>
</dbReference>